<comment type="subcellular location">
    <subcellularLocation>
        <location evidence="1">Cytoplasm</location>
    </subcellularLocation>
</comment>
<dbReference type="Proteomes" id="UP000035009">
    <property type="component" value="Unassembled WGS sequence"/>
</dbReference>
<dbReference type="AlphaFoldDB" id="M3UZ19"/>
<dbReference type="NCBIfam" id="TIGR03544">
    <property type="entry name" value="DivI1A_domain"/>
    <property type="match status" value="2"/>
</dbReference>
<evidence type="ECO:0000256" key="6">
    <source>
        <dbReference type="ARBA" id="ARBA00023054"/>
    </source>
</evidence>
<dbReference type="EMBL" id="BAOP01000030">
    <property type="protein sequence ID" value="GAC81187.1"/>
    <property type="molecule type" value="Genomic_DNA"/>
</dbReference>
<evidence type="ECO:0000256" key="4">
    <source>
        <dbReference type="ARBA" id="ARBA00022490"/>
    </source>
</evidence>
<comment type="caution">
    <text evidence="9">The sequence shown here is derived from an EMBL/GenBank/DDBJ whole genome shotgun (WGS) entry which is preliminary data.</text>
</comment>
<name>M3UZ19_GORML</name>
<keyword evidence="7" id="KW-0131">Cell cycle</keyword>
<dbReference type="InterPro" id="IPR019933">
    <property type="entry name" value="DivIVA_domain"/>
</dbReference>
<sequence length="128" mass="14708">MSDTKSVALPHMLTPENIRLVRLQPTRPFEKGYREADVDQFLRLVEDDFRELQRRVDGGTAAVKSSSESAETRRLERTLLPEEIRDAAFSKPPFGSRGYHEDEVDQFLDEVEATVRILRGLLSKYEAL</sequence>
<evidence type="ECO:0000256" key="1">
    <source>
        <dbReference type="ARBA" id="ARBA00004496"/>
    </source>
</evidence>
<evidence type="ECO:0000256" key="5">
    <source>
        <dbReference type="ARBA" id="ARBA00022618"/>
    </source>
</evidence>
<reference evidence="9 10" key="1">
    <citation type="submission" date="2013-02" db="EMBL/GenBank/DDBJ databases">
        <title>Whole genome shotgun sequence of Gordonia malaquae NBRC 108250.</title>
        <authorList>
            <person name="Yoshida I."/>
            <person name="Hosoyama A."/>
            <person name="Tsuchikane K."/>
            <person name="Ando Y."/>
            <person name="Baba S."/>
            <person name="Ohji S."/>
            <person name="Hamada M."/>
            <person name="Tamura T."/>
            <person name="Yamazoe A."/>
            <person name="Yamazaki S."/>
            <person name="Fujita N."/>
        </authorList>
    </citation>
    <scope>NUCLEOTIDE SEQUENCE [LARGE SCALE GENOMIC DNA]</scope>
    <source>
        <strain evidence="9 10">NBRC 108250</strain>
    </source>
</reference>
<dbReference type="GO" id="GO:0005737">
    <property type="term" value="C:cytoplasm"/>
    <property type="evidence" value="ECO:0007669"/>
    <property type="project" value="UniProtKB-SubCell"/>
</dbReference>
<keyword evidence="10" id="KW-1185">Reference proteome</keyword>
<evidence type="ECO:0000256" key="8">
    <source>
        <dbReference type="ARBA" id="ARBA00031737"/>
    </source>
</evidence>
<organism evidence="9 10">
    <name type="scientific">Gordonia malaquae NBRC 108250</name>
    <dbReference type="NCBI Taxonomy" id="1223542"/>
    <lineage>
        <taxon>Bacteria</taxon>
        <taxon>Bacillati</taxon>
        <taxon>Actinomycetota</taxon>
        <taxon>Actinomycetes</taxon>
        <taxon>Mycobacteriales</taxon>
        <taxon>Gordoniaceae</taxon>
        <taxon>Gordonia</taxon>
    </lineage>
</organism>
<evidence type="ECO:0000313" key="9">
    <source>
        <dbReference type="EMBL" id="GAC81187.1"/>
    </source>
</evidence>
<proteinExistence type="inferred from homology"/>
<protein>
    <recommendedName>
        <fullName evidence="3">Cell wall synthesis protein Wag31</fullName>
    </recommendedName>
    <alternativeName>
        <fullName evidence="8">Antigen 84</fullName>
    </alternativeName>
</protein>
<evidence type="ECO:0000313" key="10">
    <source>
        <dbReference type="Proteomes" id="UP000035009"/>
    </source>
</evidence>
<dbReference type="InterPro" id="IPR007793">
    <property type="entry name" value="DivIVA_fam"/>
</dbReference>
<dbReference type="eggNOG" id="COG3599">
    <property type="taxonomic scope" value="Bacteria"/>
</dbReference>
<dbReference type="STRING" id="410332.SAMN04488550_4084"/>
<evidence type="ECO:0000256" key="2">
    <source>
        <dbReference type="ARBA" id="ARBA00009008"/>
    </source>
</evidence>
<dbReference type="GO" id="GO:0051301">
    <property type="term" value="P:cell division"/>
    <property type="evidence" value="ECO:0007669"/>
    <property type="project" value="UniProtKB-KW"/>
</dbReference>
<accession>M3UZ19</accession>
<dbReference type="Gene3D" id="6.10.250.660">
    <property type="match status" value="2"/>
</dbReference>
<evidence type="ECO:0000256" key="3">
    <source>
        <dbReference type="ARBA" id="ARBA00018787"/>
    </source>
</evidence>
<evidence type="ECO:0000256" key="7">
    <source>
        <dbReference type="ARBA" id="ARBA00023306"/>
    </source>
</evidence>
<keyword evidence="4" id="KW-0963">Cytoplasm</keyword>
<keyword evidence="5" id="KW-0132">Cell division</keyword>
<dbReference type="PANTHER" id="PTHR35794">
    <property type="entry name" value="CELL DIVISION PROTEIN DIVIVA"/>
    <property type="match status" value="1"/>
</dbReference>
<keyword evidence="6" id="KW-0175">Coiled coil</keyword>
<comment type="similarity">
    <text evidence="2">Belongs to the DivIVA family.</text>
</comment>
<gene>
    <name evidence="9" type="ORF">GM1_030_00130</name>
</gene>
<dbReference type="PANTHER" id="PTHR35794:SF2">
    <property type="entry name" value="CELL DIVISION PROTEIN DIVIVA"/>
    <property type="match status" value="1"/>
</dbReference>